<keyword evidence="7" id="KW-0378">Hydrolase</keyword>
<keyword evidence="4 6" id="KW-1133">Transmembrane helix</keyword>
<dbReference type="SUPFAM" id="SSF81665">
    <property type="entry name" value="Calcium ATPase, transmembrane domain M"/>
    <property type="match status" value="1"/>
</dbReference>
<keyword evidence="2 6" id="KW-0812">Transmembrane</keyword>
<dbReference type="SUPFAM" id="SSF56784">
    <property type="entry name" value="HAD-like"/>
    <property type="match status" value="1"/>
</dbReference>
<evidence type="ECO:0000313" key="8">
    <source>
        <dbReference type="Proteomes" id="UP000823046"/>
    </source>
</evidence>
<feature type="transmembrane region" description="Helical" evidence="6">
    <location>
        <begin position="46"/>
        <end position="66"/>
    </location>
</feature>
<dbReference type="SFLD" id="SFLDF00027">
    <property type="entry name" value="p-type_atpase"/>
    <property type="match status" value="1"/>
</dbReference>
<dbReference type="PANTHER" id="PTHR43520">
    <property type="entry name" value="ATP7, ISOFORM B"/>
    <property type="match status" value="1"/>
</dbReference>
<dbReference type="PRINTS" id="PR00119">
    <property type="entry name" value="CATATPASE"/>
</dbReference>
<evidence type="ECO:0000256" key="1">
    <source>
        <dbReference type="ARBA" id="ARBA00004370"/>
    </source>
</evidence>
<evidence type="ECO:0000256" key="6">
    <source>
        <dbReference type="SAM" id="Phobius"/>
    </source>
</evidence>
<dbReference type="SFLD" id="SFLDS00003">
    <property type="entry name" value="Haloacid_Dehalogenase"/>
    <property type="match status" value="1"/>
</dbReference>
<keyword evidence="3" id="KW-1278">Translocase</keyword>
<evidence type="ECO:0000313" key="7">
    <source>
        <dbReference type="EMBL" id="KAF8822181.1"/>
    </source>
</evidence>
<dbReference type="InterPro" id="IPR001757">
    <property type="entry name" value="P_typ_ATPase"/>
</dbReference>
<evidence type="ECO:0000256" key="3">
    <source>
        <dbReference type="ARBA" id="ARBA00022967"/>
    </source>
</evidence>
<dbReference type="NCBIfam" id="TIGR01494">
    <property type="entry name" value="ATPase_P-type"/>
    <property type="match status" value="1"/>
</dbReference>
<reference evidence="7 8" key="1">
    <citation type="journal article" date="2020" name="bioRxiv">
        <title>Metabolic contributions of an alphaproteobacterial endosymbiont in the apicomplexan Cardiosporidium cionae.</title>
        <authorList>
            <person name="Hunter E.S."/>
            <person name="Paight C.J."/>
            <person name="Lane C.E."/>
        </authorList>
    </citation>
    <scope>NUCLEOTIDE SEQUENCE [LARGE SCALE GENOMIC DNA]</scope>
    <source>
        <strain evidence="7">ESH_2018</strain>
    </source>
</reference>
<name>A0ABQ7JDW7_9APIC</name>
<evidence type="ECO:0000256" key="2">
    <source>
        <dbReference type="ARBA" id="ARBA00022692"/>
    </source>
</evidence>
<dbReference type="InterPro" id="IPR036412">
    <property type="entry name" value="HAD-like_sf"/>
</dbReference>
<dbReference type="Proteomes" id="UP000823046">
    <property type="component" value="Unassembled WGS sequence"/>
</dbReference>
<comment type="subcellular location">
    <subcellularLocation>
        <location evidence="1">Membrane</location>
    </subcellularLocation>
</comment>
<keyword evidence="5 6" id="KW-0472">Membrane</keyword>
<protein>
    <submittedName>
        <fullName evidence="7">Haloacid dehalogenase family hydrolase domain-containing protein</fullName>
    </submittedName>
</protein>
<feature type="transmembrane region" description="Helical" evidence="6">
    <location>
        <begin position="6"/>
        <end position="34"/>
    </location>
</feature>
<dbReference type="GO" id="GO:0016787">
    <property type="term" value="F:hydrolase activity"/>
    <property type="evidence" value="ECO:0007669"/>
    <property type="project" value="UniProtKB-KW"/>
</dbReference>
<dbReference type="InterPro" id="IPR023298">
    <property type="entry name" value="ATPase_P-typ_TM_dom_sf"/>
</dbReference>
<dbReference type="PROSITE" id="PS00154">
    <property type="entry name" value="ATPASE_E1_E2"/>
    <property type="match status" value="1"/>
</dbReference>
<keyword evidence="8" id="KW-1185">Reference proteome</keyword>
<dbReference type="PANTHER" id="PTHR43520:SF8">
    <property type="entry name" value="P-TYPE CU(+) TRANSPORTER"/>
    <property type="match status" value="1"/>
</dbReference>
<dbReference type="Gene3D" id="3.40.50.1000">
    <property type="entry name" value="HAD superfamily/HAD-like"/>
    <property type="match status" value="1"/>
</dbReference>
<dbReference type="InterPro" id="IPR018303">
    <property type="entry name" value="ATPase_P-typ_P_site"/>
</dbReference>
<proteinExistence type="predicted"/>
<dbReference type="InterPro" id="IPR023299">
    <property type="entry name" value="ATPase_P-typ_cyto_dom_N"/>
</dbReference>
<feature type="transmembrane region" description="Helical" evidence="6">
    <location>
        <begin position="441"/>
        <end position="459"/>
    </location>
</feature>
<dbReference type="Gene3D" id="3.40.1110.10">
    <property type="entry name" value="Calcium-transporting ATPase, cytoplasmic domain N"/>
    <property type="match status" value="1"/>
</dbReference>
<dbReference type="PRINTS" id="PR00120">
    <property type="entry name" value="HATPASE"/>
</dbReference>
<feature type="non-terminal residue" evidence="7">
    <location>
        <position position="1"/>
    </location>
</feature>
<dbReference type="Pfam" id="PF00702">
    <property type="entry name" value="Hydrolase"/>
    <property type="match status" value="1"/>
</dbReference>
<comment type="caution">
    <text evidence="7">The sequence shown here is derived from an EMBL/GenBank/DDBJ whole genome shotgun (WGS) entry which is preliminary data.</text>
</comment>
<sequence length="469" mass="50364">FLYIFYSYFVPFVILCATLCWIFWASLVSTNIVVVPNADISRKIVFVLQFGIAVMAIACPCALGLATPTAVVVTTGVAAKFGILIKGVGPIEEASKIHAIVLDKTGTLTQGTPAVSSAVFFPEGFVALRHALEGLQAVVSSSKKCVEEDSSPHTKEMECSSVIVEMEERKTFKKFTYDEIDCLTSKRISLSPQEKNFFISTFWYLFGSAERPTFPLTFPLDFKIIPGKGLQCTLQGIDITIGSLSSTLECSVSSIPLISKWAQAHQSNGETVVIMLANNICLDEIRLEAQEVVKWLQKRMDVWICSGDNSKTVAAIAKDVGISTDHVIAQALPTKKVEVVKSLQTDGKRVCMVGDGLNDSPALAQADLGIAIGAGAHITISAADVILVKSSLSGLLAFMKLAKETLSVIHQNFVWATLFNLIGIPIAAGALYPVGFILPPAVSGAIMALSSIIVVLSSLRLKLFKSPNA</sequence>
<dbReference type="EMBL" id="JADAQX010000075">
    <property type="protein sequence ID" value="KAF8822181.1"/>
    <property type="molecule type" value="Genomic_DNA"/>
</dbReference>
<dbReference type="SFLD" id="SFLDG00002">
    <property type="entry name" value="C1.7:_P-type_atpase_like"/>
    <property type="match status" value="1"/>
</dbReference>
<gene>
    <name evidence="7" type="ORF">IE077_000860</name>
</gene>
<organism evidence="7 8">
    <name type="scientific">Cardiosporidium cionae</name>
    <dbReference type="NCBI Taxonomy" id="476202"/>
    <lineage>
        <taxon>Eukaryota</taxon>
        <taxon>Sar</taxon>
        <taxon>Alveolata</taxon>
        <taxon>Apicomplexa</taxon>
        <taxon>Aconoidasida</taxon>
        <taxon>Nephromycida</taxon>
        <taxon>Cardiosporidium</taxon>
    </lineage>
</organism>
<dbReference type="InterPro" id="IPR044492">
    <property type="entry name" value="P_typ_ATPase_HD_dom"/>
</dbReference>
<feature type="transmembrane region" description="Helical" evidence="6">
    <location>
        <begin position="413"/>
        <end position="435"/>
    </location>
</feature>
<accession>A0ABQ7JDW7</accession>
<evidence type="ECO:0000256" key="4">
    <source>
        <dbReference type="ARBA" id="ARBA00022989"/>
    </source>
</evidence>
<dbReference type="InterPro" id="IPR023214">
    <property type="entry name" value="HAD_sf"/>
</dbReference>
<evidence type="ECO:0000256" key="5">
    <source>
        <dbReference type="ARBA" id="ARBA00023136"/>
    </source>
</evidence>